<organism evidence="3 4">
    <name type="scientific">Methanocaldococcus vulcanius (strain ATCC 700851 / DSM 12094 / M7)</name>
    <name type="common">Methanococcus vulcanius</name>
    <dbReference type="NCBI Taxonomy" id="579137"/>
    <lineage>
        <taxon>Archaea</taxon>
        <taxon>Methanobacteriati</taxon>
        <taxon>Methanobacteriota</taxon>
        <taxon>Methanomada group</taxon>
        <taxon>Methanococci</taxon>
        <taxon>Methanococcales</taxon>
        <taxon>Methanocaldococcaceae</taxon>
        <taxon>Methanocaldococcus</taxon>
    </lineage>
</organism>
<dbReference type="eggNOG" id="arCOG01940">
    <property type="taxonomic scope" value="Archaea"/>
</dbReference>
<evidence type="ECO:0000259" key="2">
    <source>
        <dbReference type="PROSITE" id="PS51733"/>
    </source>
</evidence>
<dbReference type="Pfam" id="PF03099">
    <property type="entry name" value="BPL_LplA_LipB"/>
    <property type="match status" value="1"/>
</dbReference>
<dbReference type="Proteomes" id="UP000002063">
    <property type="component" value="Chromosome"/>
</dbReference>
<feature type="domain" description="BPL/LPL catalytic" evidence="2">
    <location>
        <begin position="1"/>
        <end position="175"/>
    </location>
</feature>
<dbReference type="KEGG" id="mvu:Metvu_0012"/>
<dbReference type="InterPro" id="IPR003142">
    <property type="entry name" value="BPL_C"/>
</dbReference>
<reference evidence="3" key="1">
    <citation type="submission" date="2009-10" db="EMBL/GenBank/DDBJ databases">
        <title>Complete sequence of chromosome of Methanocaldococcus vulcanius M7.</title>
        <authorList>
            <consortium name="US DOE Joint Genome Institute"/>
            <person name="Lucas S."/>
            <person name="Copeland A."/>
            <person name="Lapidus A."/>
            <person name="Glavina del Rio T."/>
            <person name="Dalin E."/>
            <person name="Tice H."/>
            <person name="Bruce D."/>
            <person name="Goodwin L."/>
            <person name="Pitluck S."/>
            <person name="Lcollab F.I."/>
            <person name="Brettin T."/>
            <person name="Detter J.C."/>
            <person name="Han C."/>
            <person name="Tapia R."/>
            <person name="Kuske C.R."/>
            <person name="Schmutz J."/>
            <person name="Larimer F."/>
            <person name="Land M."/>
            <person name="Hauser L."/>
            <person name="Kyrpides N."/>
            <person name="Ovchinikova G."/>
            <person name="Sieprawska-Lupa M."/>
            <person name="Whitman W.B."/>
            <person name="Woyke T."/>
        </authorList>
    </citation>
    <scope>NUCLEOTIDE SEQUENCE [LARGE SCALE GENOMIC DNA]</scope>
    <source>
        <strain evidence="3">M7</strain>
    </source>
</reference>
<dbReference type="Gene3D" id="2.30.30.100">
    <property type="match status" value="1"/>
</dbReference>
<dbReference type="CDD" id="cd16442">
    <property type="entry name" value="BPL"/>
    <property type="match status" value="1"/>
</dbReference>
<keyword evidence="4" id="KW-1185">Reference proteome</keyword>
<sequence>MKVVSFKELDSTNNYAKKLAKEGESGVVIVAERQSSGRGRWGRVWYSDEGGLYFSLILDVKTCDPKIINILAPICVLETLKKYLPNNNKDKIGIKFPNDIMVCVNGKYKKICGILTERCGDRVIVGVGVDVNNTIRKEIEEIAVSLKDICGKEIDKMELLNEILKLLEDYISKIKNRDLDENEILSIYRRYSLTIGKFVKIMLPNNRYVSGKVYDIDLDGIILGTERGVEKIPSGICFHLR</sequence>
<dbReference type="Gene3D" id="3.30.930.10">
    <property type="entry name" value="Bira Bifunctional Protein, Domain 2"/>
    <property type="match status" value="1"/>
</dbReference>
<dbReference type="Pfam" id="PF02237">
    <property type="entry name" value="BPL_C"/>
    <property type="match status" value="1"/>
</dbReference>
<dbReference type="OrthoDB" id="46252at2157"/>
<dbReference type="HOGENOM" id="CLU_051096_3_1_2"/>
<keyword evidence="1 3" id="KW-0436">Ligase</keyword>
<dbReference type="InterPro" id="IPR004143">
    <property type="entry name" value="BPL_LPL_catalytic"/>
</dbReference>
<dbReference type="PROSITE" id="PS51733">
    <property type="entry name" value="BPL_LPL_CATALYTIC"/>
    <property type="match status" value="1"/>
</dbReference>
<gene>
    <name evidence="3" type="ordered locus">Metvu_0012</name>
</gene>
<dbReference type="SUPFAM" id="SSF55681">
    <property type="entry name" value="Class II aaRS and biotin synthetases"/>
    <property type="match status" value="1"/>
</dbReference>
<evidence type="ECO:0000313" key="3">
    <source>
        <dbReference type="EMBL" id="ACX71885.1"/>
    </source>
</evidence>
<dbReference type="GeneID" id="8512338"/>
<protein>
    <submittedName>
        <fullName evidence="3">Biotin/acetyl-CoA-carboxylase ligase</fullName>
        <ecNumber evidence="3">6.3.4.15</ecNumber>
    </submittedName>
</protein>
<dbReference type="EMBL" id="CP001787">
    <property type="protein sequence ID" value="ACX71885.1"/>
    <property type="molecule type" value="Genomic_DNA"/>
</dbReference>
<dbReference type="PANTHER" id="PTHR12835">
    <property type="entry name" value="BIOTIN PROTEIN LIGASE"/>
    <property type="match status" value="1"/>
</dbReference>
<dbReference type="InterPro" id="IPR004408">
    <property type="entry name" value="Biotin_CoA_COase_ligase"/>
</dbReference>
<dbReference type="GO" id="GO:0005737">
    <property type="term" value="C:cytoplasm"/>
    <property type="evidence" value="ECO:0007669"/>
    <property type="project" value="TreeGrafter"/>
</dbReference>
<dbReference type="GO" id="GO:0004077">
    <property type="term" value="F:biotin--[biotin carboxyl-carrier protein] ligase activity"/>
    <property type="evidence" value="ECO:0007669"/>
    <property type="project" value="UniProtKB-EC"/>
</dbReference>
<dbReference type="AlphaFoldDB" id="C9RE83"/>
<accession>C9RE83</accession>
<proteinExistence type="predicted"/>
<dbReference type="InterPro" id="IPR045864">
    <property type="entry name" value="aa-tRNA-synth_II/BPL/LPL"/>
</dbReference>
<dbReference type="STRING" id="579137.Metvu_0012"/>
<name>C9RE83_METVM</name>
<evidence type="ECO:0000313" key="4">
    <source>
        <dbReference type="Proteomes" id="UP000002063"/>
    </source>
</evidence>
<dbReference type="NCBIfam" id="TIGR00121">
    <property type="entry name" value="birA_ligase"/>
    <property type="match status" value="1"/>
</dbReference>
<dbReference type="RefSeq" id="WP_012819431.1">
    <property type="nucleotide sequence ID" value="NC_013407.1"/>
</dbReference>
<dbReference type="PANTHER" id="PTHR12835:SF5">
    <property type="entry name" value="BIOTIN--PROTEIN LIGASE"/>
    <property type="match status" value="1"/>
</dbReference>
<dbReference type="EC" id="6.3.4.15" evidence="3"/>
<evidence type="ECO:0000256" key="1">
    <source>
        <dbReference type="ARBA" id="ARBA00022598"/>
    </source>
</evidence>